<dbReference type="SUPFAM" id="SSF52058">
    <property type="entry name" value="L domain-like"/>
    <property type="match status" value="1"/>
</dbReference>
<protein>
    <recommendedName>
        <fullName evidence="3">Leucine-rich repeat domain-containing protein</fullName>
    </recommendedName>
</protein>
<organism evidence="1 2">
    <name type="scientific">Marinobacter daepoensis</name>
    <dbReference type="NCBI Taxonomy" id="262077"/>
    <lineage>
        <taxon>Bacteria</taxon>
        <taxon>Pseudomonadati</taxon>
        <taxon>Pseudomonadota</taxon>
        <taxon>Gammaproteobacteria</taxon>
        <taxon>Pseudomonadales</taxon>
        <taxon>Marinobacteraceae</taxon>
        <taxon>Marinobacter</taxon>
    </lineage>
</organism>
<gene>
    <name evidence="1" type="ORF">JYP53_00070</name>
</gene>
<evidence type="ECO:0000313" key="1">
    <source>
        <dbReference type="EMBL" id="MBN7768296.1"/>
    </source>
</evidence>
<evidence type="ECO:0000313" key="2">
    <source>
        <dbReference type="Proteomes" id="UP000664344"/>
    </source>
</evidence>
<dbReference type="InterPro" id="IPR032675">
    <property type="entry name" value="LRR_dom_sf"/>
</dbReference>
<accession>A0ABS3B9M8</accession>
<dbReference type="Gene3D" id="3.80.10.10">
    <property type="entry name" value="Ribonuclease Inhibitor"/>
    <property type="match status" value="1"/>
</dbReference>
<keyword evidence="2" id="KW-1185">Reference proteome</keyword>
<evidence type="ECO:0008006" key="3">
    <source>
        <dbReference type="Google" id="ProtNLM"/>
    </source>
</evidence>
<name>A0ABS3B9M8_9GAMM</name>
<dbReference type="RefSeq" id="WP_206556315.1">
    <property type="nucleotide sequence ID" value="NZ_JAFKDB010000002.1"/>
</dbReference>
<proteinExistence type="predicted"/>
<sequence>MKNLTDEQVQYGFYHFFKDRKDDIPRVTELADYDGGDELVINCTQLGSEYSQKERKRVLNEWCEFLEKNPSRFKKLKFGTRMPQELFNAACRQTNLRNLEIKWGAYKDLSAIENLQDLDFLYIGSGAGVESVTPISKIKRLSGLYIENFQKIQDYSSIALLQELTSLTLCGDGLGPQYVKVESIDFLKEMKQLRFLNLLTIQLKNKDYSPILELTNLEHLSLRSHRDVKRFYNELSALPKLKWGLLKEKPNIYESQG</sequence>
<comment type="caution">
    <text evidence="1">The sequence shown here is derived from an EMBL/GenBank/DDBJ whole genome shotgun (WGS) entry which is preliminary data.</text>
</comment>
<reference evidence="1 2" key="1">
    <citation type="submission" date="2021-02" db="EMBL/GenBank/DDBJ databases">
        <title>PHA producing bacteria isolated from coastal sediment in Guangdong, Shenzhen.</title>
        <authorList>
            <person name="Zheng W."/>
            <person name="Yu S."/>
            <person name="Huang Y."/>
        </authorList>
    </citation>
    <scope>NUCLEOTIDE SEQUENCE [LARGE SCALE GENOMIC DNA]</scope>
    <source>
        <strain evidence="1 2">TN21-5</strain>
    </source>
</reference>
<dbReference type="Proteomes" id="UP000664344">
    <property type="component" value="Unassembled WGS sequence"/>
</dbReference>
<dbReference type="EMBL" id="JAFKDB010000002">
    <property type="protein sequence ID" value="MBN7768296.1"/>
    <property type="molecule type" value="Genomic_DNA"/>
</dbReference>